<evidence type="ECO:0000256" key="3">
    <source>
        <dbReference type="ARBA" id="ARBA00022475"/>
    </source>
</evidence>
<feature type="domain" description="ABC transmembrane type-1" evidence="9">
    <location>
        <begin position="93"/>
        <end position="306"/>
    </location>
</feature>
<dbReference type="EMBL" id="JYIW01000021">
    <property type="protein sequence ID" value="KJL30056.1"/>
    <property type="molecule type" value="Genomic_DNA"/>
</dbReference>
<dbReference type="GO" id="GO:0055085">
    <property type="term" value="P:transmembrane transport"/>
    <property type="evidence" value="ECO:0007669"/>
    <property type="project" value="InterPro"/>
</dbReference>
<feature type="region of interest" description="Disordered" evidence="8">
    <location>
        <begin position="1"/>
        <end position="24"/>
    </location>
</feature>
<evidence type="ECO:0000256" key="6">
    <source>
        <dbReference type="ARBA" id="ARBA00023136"/>
    </source>
</evidence>
<dbReference type="PANTHER" id="PTHR30193">
    <property type="entry name" value="ABC TRANSPORTER PERMEASE PROTEIN"/>
    <property type="match status" value="1"/>
</dbReference>
<evidence type="ECO:0000256" key="7">
    <source>
        <dbReference type="RuleBase" id="RU363032"/>
    </source>
</evidence>
<name>A0A0F0LES9_9MICO</name>
<reference evidence="10 11" key="1">
    <citation type="submission" date="2015-02" db="EMBL/GenBank/DDBJ databases">
        <title>Draft genome sequences of ten Microbacterium spp. with emphasis on heavy metal contaminated environments.</title>
        <authorList>
            <person name="Corretto E."/>
        </authorList>
    </citation>
    <scope>NUCLEOTIDE SEQUENCE [LARGE SCALE GENOMIC DNA]</scope>
    <source>
        <strain evidence="10 11">BEL4b</strain>
    </source>
</reference>
<dbReference type="Gene3D" id="1.10.3720.10">
    <property type="entry name" value="MetI-like"/>
    <property type="match status" value="1"/>
</dbReference>
<dbReference type="InterPro" id="IPR051393">
    <property type="entry name" value="ABC_transporter_permease"/>
</dbReference>
<proteinExistence type="inferred from homology"/>
<accession>A0A0F0LES9</accession>
<evidence type="ECO:0000259" key="9">
    <source>
        <dbReference type="PROSITE" id="PS50928"/>
    </source>
</evidence>
<keyword evidence="5 7" id="KW-1133">Transmembrane helix</keyword>
<feature type="transmembrane region" description="Helical" evidence="7">
    <location>
        <begin position="32"/>
        <end position="53"/>
    </location>
</feature>
<comment type="similarity">
    <text evidence="7">Belongs to the binding-protein-dependent transport system permease family.</text>
</comment>
<comment type="caution">
    <text evidence="10">The sequence shown here is derived from an EMBL/GenBank/DDBJ whole genome shotgun (WGS) entry which is preliminary data.</text>
</comment>
<gene>
    <name evidence="10" type="primary">lacF_9</name>
    <name evidence="10" type="ORF">RS83_01198</name>
</gene>
<evidence type="ECO:0000256" key="5">
    <source>
        <dbReference type="ARBA" id="ARBA00022989"/>
    </source>
</evidence>
<evidence type="ECO:0000256" key="1">
    <source>
        <dbReference type="ARBA" id="ARBA00004651"/>
    </source>
</evidence>
<evidence type="ECO:0000313" key="10">
    <source>
        <dbReference type="EMBL" id="KJL30056.1"/>
    </source>
</evidence>
<sequence>MSTHTAAPPTRRHYRPPAQLGGRTPLRRSNRYRLTVIAFLLPAIVILTVFVAWPMVSALRLSFTDASGFGDEEWVGLQNYIDVFTDSGVLTAMGNTAVYALLFTPLVVVLALAFALLLNNRLLPGRGAFRTMLFLPFIVSLAVAAFAWSYLLDPQIGLLNYWLRGFGIQLGNVLQDPVLAMPTVVLVAVWKSFGFYMVIFLAGLQDIPGSLYEAARVDGASAWQRFRSITLPMLSNSLGFVLIVALIAALQAFDQIYVMTGGGPYGSTQTIVMEIYESGFRKLELGFASALSYVLLLITLVLSLVQFLFFSRREQDAS</sequence>
<comment type="subcellular location">
    <subcellularLocation>
        <location evidence="1 7">Cell membrane</location>
        <topology evidence="1 7">Multi-pass membrane protein</topology>
    </subcellularLocation>
</comment>
<dbReference type="CDD" id="cd06261">
    <property type="entry name" value="TM_PBP2"/>
    <property type="match status" value="1"/>
</dbReference>
<evidence type="ECO:0000256" key="2">
    <source>
        <dbReference type="ARBA" id="ARBA00022448"/>
    </source>
</evidence>
<feature type="transmembrane region" description="Helical" evidence="7">
    <location>
        <begin position="131"/>
        <end position="151"/>
    </location>
</feature>
<dbReference type="Proteomes" id="UP000033640">
    <property type="component" value="Unassembled WGS sequence"/>
</dbReference>
<dbReference type="SUPFAM" id="SSF160964">
    <property type="entry name" value="MalF N-terminal region-like"/>
    <property type="match status" value="1"/>
</dbReference>
<dbReference type="OrthoDB" id="4319190at2"/>
<feature type="transmembrane region" description="Helical" evidence="7">
    <location>
        <begin position="233"/>
        <end position="253"/>
    </location>
</feature>
<dbReference type="AlphaFoldDB" id="A0A0F0LES9"/>
<dbReference type="InterPro" id="IPR035906">
    <property type="entry name" value="MetI-like_sf"/>
</dbReference>
<dbReference type="RefSeq" id="WP_045278605.1">
    <property type="nucleotide sequence ID" value="NZ_CAKKLT010000009.1"/>
</dbReference>
<feature type="transmembrane region" description="Helical" evidence="7">
    <location>
        <begin position="97"/>
        <end position="119"/>
    </location>
</feature>
<keyword evidence="4 7" id="KW-0812">Transmembrane</keyword>
<evidence type="ECO:0000313" key="11">
    <source>
        <dbReference type="Proteomes" id="UP000033640"/>
    </source>
</evidence>
<keyword evidence="3" id="KW-1003">Cell membrane</keyword>
<dbReference type="PATRIC" id="fig|82380.11.peg.1229"/>
<feature type="transmembrane region" description="Helical" evidence="7">
    <location>
        <begin position="179"/>
        <end position="202"/>
    </location>
</feature>
<dbReference type="SUPFAM" id="SSF161098">
    <property type="entry name" value="MetI-like"/>
    <property type="match status" value="1"/>
</dbReference>
<dbReference type="PANTHER" id="PTHR30193:SF41">
    <property type="entry name" value="DIACETYLCHITOBIOSE UPTAKE SYSTEM PERMEASE PROTEIN NGCF"/>
    <property type="match status" value="1"/>
</dbReference>
<evidence type="ECO:0000256" key="8">
    <source>
        <dbReference type="SAM" id="MobiDB-lite"/>
    </source>
</evidence>
<keyword evidence="6 7" id="KW-0472">Membrane</keyword>
<protein>
    <submittedName>
        <fullName evidence="10">Lactose transport system permease protein LacF</fullName>
    </submittedName>
</protein>
<feature type="transmembrane region" description="Helical" evidence="7">
    <location>
        <begin position="290"/>
        <end position="310"/>
    </location>
</feature>
<dbReference type="InterPro" id="IPR000515">
    <property type="entry name" value="MetI-like"/>
</dbReference>
<dbReference type="GO" id="GO:0005886">
    <property type="term" value="C:plasma membrane"/>
    <property type="evidence" value="ECO:0007669"/>
    <property type="project" value="UniProtKB-SubCell"/>
</dbReference>
<organism evidence="10 11">
    <name type="scientific">Microbacterium oxydans</name>
    <dbReference type="NCBI Taxonomy" id="82380"/>
    <lineage>
        <taxon>Bacteria</taxon>
        <taxon>Bacillati</taxon>
        <taxon>Actinomycetota</taxon>
        <taxon>Actinomycetes</taxon>
        <taxon>Micrococcales</taxon>
        <taxon>Microbacteriaceae</taxon>
        <taxon>Microbacterium</taxon>
    </lineage>
</organism>
<dbReference type="PROSITE" id="PS50928">
    <property type="entry name" value="ABC_TM1"/>
    <property type="match status" value="1"/>
</dbReference>
<evidence type="ECO:0000256" key="4">
    <source>
        <dbReference type="ARBA" id="ARBA00022692"/>
    </source>
</evidence>
<keyword evidence="2 7" id="KW-0813">Transport</keyword>
<dbReference type="Pfam" id="PF00528">
    <property type="entry name" value="BPD_transp_1"/>
    <property type="match status" value="1"/>
</dbReference>